<reference evidence="2" key="1">
    <citation type="submission" date="2020-03" db="EMBL/GenBank/DDBJ databases">
        <title>Hybrid Assembly of Korean Phytophthora infestans isolates.</title>
        <authorList>
            <person name="Prokchorchik M."/>
            <person name="Lee Y."/>
            <person name="Seo J."/>
            <person name="Cho J.-H."/>
            <person name="Park Y.-E."/>
            <person name="Jang D.-C."/>
            <person name="Im J.-S."/>
            <person name="Choi J.-G."/>
            <person name="Park H.-J."/>
            <person name="Lee G.-B."/>
            <person name="Lee Y.-G."/>
            <person name="Hong S.-Y."/>
            <person name="Cho K."/>
            <person name="Sohn K.H."/>
        </authorList>
    </citation>
    <scope>NUCLEOTIDE SEQUENCE</scope>
    <source>
        <strain evidence="2">KR_2_A2</strain>
    </source>
</reference>
<feature type="region of interest" description="Disordered" evidence="1">
    <location>
        <begin position="35"/>
        <end position="56"/>
    </location>
</feature>
<protein>
    <recommendedName>
        <fullName evidence="4">M96 mating-specific protein family</fullName>
    </recommendedName>
</protein>
<dbReference type="AlphaFoldDB" id="A0A8S9U147"/>
<sequence length="393" mass="44119">MNFVAIPTEDFDTVSEAIAFIDSFNVGLEQDTFQRNTSSSIHHHSDPPSASSDSDGQALIVKGVKRKGRGDPSGYSARKQQGKKAEIEALRRQVKELETHTSQLKRLRVSSEDEYGPLANDPTQSAWRKTVKVEYQERQRSEEINRKLKSIVSYQQKLDGALRHILGKKEFAQETEFSTTTKTIDPHADTKNSTETITKLEEEVAQLYLEGIPPFVTRSLATVNASMTTKHDSEHGQYVEMLSTTSLPCPVGSAAQLVWKEITSTRALASCLQGNQPNSNVRNWIITLESVTESKQVKGVQFLRKFDEPNRVVVVKSGAITVLNEGLQFRDHCWIAITRSETSPNKSVVQCSRQIYVDPSNGDSCRSQGERHFAAMQTLAIKLEQNRRRCKTY</sequence>
<evidence type="ECO:0000256" key="1">
    <source>
        <dbReference type="SAM" id="MobiDB-lite"/>
    </source>
</evidence>
<evidence type="ECO:0000313" key="2">
    <source>
        <dbReference type="EMBL" id="KAF4134805.1"/>
    </source>
</evidence>
<dbReference type="EMBL" id="JAACNO010002256">
    <property type="protein sequence ID" value="KAF4134805.1"/>
    <property type="molecule type" value="Genomic_DNA"/>
</dbReference>
<evidence type="ECO:0000313" key="3">
    <source>
        <dbReference type="Proteomes" id="UP000704712"/>
    </source>
</evidence>
<evidence type="ECO:0008006" key="4">
    <source>
        <dbReference type="Google" id="ProtNLM"/>
    </source>
</evidence>
<feature type="region of interest" description="Disordered" evidence="1">
    <location>
        <begin position="65"/>
        <end position="84"/>
    </location>
</feature>
<gene>
    <name evidence="2" type="ORF">GN958_ATG16061</name>
</gene>
<name>A0A8S9U147_PHYIN</name>
<proteinExistence type="predicted"/>
<accession>A0A8S9U147</accession>
<comment type="caution">
    <text evidence="2">The sequence shown here is derived from an EMBL/GenBank/DDBJ whole genome shotgun (WGS) entry which is preliminary data.</text>
</comment>
<dbReference type="Proteomes" id="UP000704712">
    <property type="component" value="Unassembled WGS sequence"/>
</dbReference>
<organism evidence="2 3">
    <name type="scientific">Phytophthora infestans</name>
    <name type="common">Potato late blight agent</name>
    <name type="synonym">Botrytis infestans</name>
    <dbReference type="NCBI Taxonomy" id="4787"/>
    <lineage>
        <taxon>Eukaryota</taxon>
        <taxon>Sar</taxon>
        <taxon>Stramenopiles</taxon>
        <taxon>Oomycota</taxon>
        <taxon>Peronosporomycetes</taxon>
        <taxon>Peronosporales</taxon>
        <taxon>Peronosporaceae</taxon>
        <taxon>Phytophthora</taxon>
    </lineage>
</organism>